<sequence>MKNLVIALGCLLTLSACQSGENKVAAETKTATPYTVPDDAAITQAVHDAYTAISFKKGEQPRFDEIKNYFIPQTQMINFRADTAGFTNLPAFVNLYKQFVNTNHIRLFYEEELYGKNEQFGKIAHRISTYKTYLNTMDTIAERGVNSFQLIKTPRGWKVSSIIWDVEKPTLKVPAYYLK</sequence>
<dbReference type="OrthoDB" id="9798081at2"/>
<proteinExistence type="predicted"/>
<evidence type="ECO:0000313" key="3">
    <source>
        <dbReference type="Proteomes" id="UP000297248"/>
    </source>
</evidence>
<dbReference type="PROSITE" id="PS51257">
    <property type="entry name" value="PROKAR_LIPOPROTEIN"/>
    <property type="match status" value="1"/>
</dbReference>
<evidence type="ECO:0000313" key="4">
    <source>
        <dbReference type="Proteomes" id="UP000583101"/>
    </source>
</evidence>
<reference evidence="1 4" key="3">
    <citation type="submission" date="2020-08" db="EMBL/GenBank/DDBJ databases">
        <title>Genomic Encyclopedia of Type Strains, Phase IV (KMG-IV): sequencing the most valuable type-strain genomes for metagenomic binning, comparative biology and taxonomic classification.</title>
        <authorList>
            <person name="Goeker M."/>
        </authorList>
    </citation>
    <scope>NUCLEOTIDE SEQUENCE [LARGE SCALE GENOMIC DNA]</scope>
    <source>
        <strain evidence="1 4">DSM 100995</strain>
    </source>
</reference>
<gene>
    <name evidence="2" type="ORF">E2R65_04005</name>
    <name evidence="1" type="ORF">GGR35_000188</name>
</gene>
<comment type="caution">
    <text evidence="2">The sequence shown here is derived from an EMBL/GenBank/DDBJ whole genome shotgun (WGS) entry which is preliminary data.</text>
</comment>
<reference evidence="2 3" key="1">
    <citation type="journal article" date="2016" name="Int. J. Syst. Evol. Microbiol.">
        <title>Proposal of Mucilaginibacter phyllosphaerae sp. nov. isolated from the phyllosphere of Galium album.</title>
        <authorList>
            <person name="Aydogan E.L."/>
            <person name="Busse H.J."/>
            <person name="Moser G."/>
            <person name="Muller C."/>
            <person name="Kampfer P."/>
            <person name="Glaeser S.P."/>
        </authorList>
    </citation>
    <scope>NUCLEOTIDE SEQUENCE [LARGE SCALE GENOMIC DNA]</scope>
    <source>
        <strain evidence="2 3">PP-F2FG21</strain>
    </source>
</reference>
<organism evidence="2 3">
    <name type="scientific">Mucilaginibacter phyllosphaerae</name>
    <dbReference type="NCBI Taxonomy" id="1812349"/>
    <lineage>
        <taxon>Bacteria</taxon>
        <taxon>Pseudomonadati</taxon>
        <taxon>Bacteroidota</taxon>
        <taxon>Sphingobacteriia</taxon>
        <taxon>Sphingobacteriales</taxon>
        <taxon>Sphingobacteriaceae</taxon>
        <taxon>Mucilaginibacter</taxon>
    </lineage>
</organism>
<name>A0A4Y8ALQ8_9SPHI</name>
<dbReference type="AlphaFoldDB" id="A0A4Y8ALQ8"/>
<accession>A0A4Y8ALQ8</accession>
<keyword evidence="4" id="KW-1185">Reference proteome</keyword>
<protein>
    <recommendedName>
        <fullName evidence="5">Nuclear transport factor 2 family protein</fullName>
    </recommendedName>
</protein>
<dbReference type="Proteomes" id="UP000583101">
    <property type="component" value="Unassembled WGS sequence"/>
</dbReference>
<reference evidence="2" key="2">
    <citation type="submission" date="2019-03" db="EMBL/GenBank/DDBJ databases">
        <authorList>
            <person name="Yan Y.-Q."/>
            <person name="Du Z.-J."/>
        </authorList>
    </citation>
    <scope>NUCLEOTIDE SEQUENCE</scope>
    <source>
        <strain evidence="2">PP-F2FG21</strain>
    </source>
</reference>
<dbReference type="Gene3D" id="3.10.450.50">
    <property type="match status" value="1"/>
</dbReference>
<dbReference type="Proteomes" id="UP000297248">
    <property type="component" value="Unassembled WGS sequence"/>
</dbReference>
<dbReference type="EMBL" id="JACIEG010000001">
    <property type="protein sequence ID" value="MBB3967602.1"/>
    <property type="molecule type" value="Genomic_DNA"/>
</dbReference>
<evidence type="ECO:0000313" key="1">
    <source>
        <dbReference type="EMBL" id="MBB3967602.1"/>
    </source>
</evidence>
<evidence type="ECO:0000313" key="2">
    <source>
        <dbReference type="EMBL" id="TEW69341.1"/>
    </source>
</evidence>
<dbReference type="EMBL" id="SNQG01000001">
    <property type="protein sequence ID" value="TEW69341.1"/>
    <property type="molecule type" value="Genomic_DNA"/>
</dbReference>
<evidence type="ECO:0008006" key="5">
    <source>
        <dbReference type="Google" id="ProtNLM"/>
    </source>
</evidence>
<dbReference type="RefSeq" id="WP_134335174.1">
    <property type="nucleotide sequence ID" value="NZ_BMCZ01000007.1"/>
</dbReference>